<name>A0A5N6GN94_ASPFL</name>
<reference evidence="1" key="1">
    <citation type="submission" date="2019-04" db="EMBL/GenBank/DDBJ databases">
        <title>Friends and foes A comparative genomics study of 23 Aspergillus species from section Flavi.</title>
        <authorList>
            <consortium name="DOE Joint Genome Institute"/>
            <person name="Kjaerbolling I."/>
            <person name="Vesth T."/>
            <person name="Frisvad J.C."/>
            <person name="Nybo J.L."/>
            <person name="Theobald S."/>
            <person name="Kildgaard S."/>
            <person name="Isbrandt T."/>
            <person name="Kuo A."/>
            <person name="Sato A."/>
            <person name="Lyhne E.K."/>
            <person name="Kogle M.E."/>
            <person name="Wiebenga A."/>
            <person name="Kun R.S."/>
            <person name="Lubbers R.J."/>
            <person name="Makela M.R."/>
            <person name="Barry K."/>
            <person name="Chovatia M."/>
            <person name="Clum A."/>
            <person name="Daum C."/>
            <person name="Haridas S."/>
            <person name="He G."/>
            <person name="LaButti K."/>
            <person name="Lipzen A."/>
            <person name="Mondo S."/>
            <person name="Riley R."/>
            <person name="Salamov A."/>
            <person name="Simmons B.A."/>
            <person name="Magnuson J.K."/>
            <person name="Henrissat B."/>
            <person name="Mortensen U.H."/>
            <person name="Larsen T.O."/>
            <person name="Devries R.P."/>
            <person name="Grigoriev I.V."/>
            <person name="Machida M."/>
            <person name="Baker S.E."/>
            <person name="Andersen M.R."/>
        </authorList>
    </citation>
    <scope>NUCLEOTIDE SEQUENCE [LARGE SCALE GENOMIC DNA]</scope>
    <source>
        <strain evidence="1">CBS 121.62</strain>
    </source>
</reference>
<proteinExistence type="predicted"/>
<dbReference type="AlphaFoldDB" id="A0A5N6GN94"/>
<gene>
    <name evidence="1" type="ORF">BDV35DRAFT_365769</name>
</gene>
<dbReference type="EMBL" id="ML734660">
    <property type="protein sequence ID" value="KAB8242589.1"/>
    <property type="molecule type" value="Genomic_DNA"/>
</dbReference>
<organism evidence="1">
    <name type="scientific">Aspergillus flavus</name>
    <dbReference type="NCBI Taxonomy" id="5059"/>
    <lineage>
        <taxon>Eukaryota</taxon>
        <taxon>Fungi</taxon>
        <taxon>Dikarya</taxon>
        <taxon>Ascomycota</taxon>
        <taxon>Pezizomycotina</taxon>
        <taxon>Eurotiomycetes</taxon>
        <taxon>Eurotiomycetidae</taxon>
        <taxon>Eurotiales</taxon>
        <taxon>Aspergillaceae</taxon>
        <taxon>Aspergillus</taxon>
        <taxon>Aspergillus subgen. Circumdati</taxon>
    </lineage>
</organism>
<protein>
    <submittedName>
        <fullName evidence="1">Uncharacterized protein</fullName>
    </submittedName>
</protein>
<dbReference type="Proteomes" id="UP000325434">
    <property type="component" value="Unassembled WGS sequence"/>
</dbReference>
<accession>A0A5N6GN94</accession>
<evidence type="ECO:0000313" key="1">
    <source>
        <dbReference type="EMBL" id="KAB8242589.1"/>
    </source>
</evidence>
<dbReference type="VEuPathDB" id="FungiDB:AFLA_010988"/>
<sequence length="176" mass="20546">MQPLDRLEVLSWSRNSIRCTRFWSNHHLNLYLLRDLNIRHLSLGLAGLVRVDHHSQIDMYHCELPRADESFFQSSQRLGCPFKVTGKFQRDVFGKFFRDYGVSIAMQFVTLHMKLSSRFYVDDRVMTLNRLSCHQVVARLVRRSLLLGSLSWPMPCAQNGTVCEYRASMTAILKVH</sequence>